<evidence type="ECO:0000256" key="2">
    <source>
        <dbReference type="SAM" id="MobiDB-lite"/>
    </source>
</evidence>
<dbReference type="InterPro" id="IPR036045">
    <property type="entry name" value="Sec1-like_sf"/>
</dbReference>
<evidence type="ECO:0000256" key="1">
    <source>
        <dbReference type="ARBA" id="ARBA00009884"/>
    </source>
</evidence>
<dbReference type="PANTHER" id="PTHR11679">
    <property type="entry name" value="VESICLE PROTEIN SORTING-ASSOCIATED"/>
    <property type="match status" value="1"/>
</dbReference>
<gene>
    <name evidence="3" type="primary">Vps33a_1</name>
    <name evidence="3" type="ORF">LOC62_01G001152</name>
</gene>
<feature type="region of interest" description="Disordered" evidence="2">
    <location>
        <begin position="1"/>
        <end position="33"/>
    </location>
</feature>
<dbReference type="Pfam" id="PF00995">
    <property type="entry name" value="Sec1"/>
    <property type="match status" value="1"/>
</dbReference>
<dbReference type="InterPro" id="IPR043155">
    <property type="entry name" value="VPS33_dom3b"/>
</dbReference>
<comment type="similarity">
    <text evidence="1">Belongs to the STXBP/unc-18/SEC1 family.</text>
</comment>
<dbReference type="EMBL" id="CP086714">
    <property type="protein sequence ID" value="WOO77578.1"/>
    <property type="molecule type" value="Genomic_DNA"/>
</dbReference>
<dbReference type="Gene3D" id="1.25.40.850">
    <property type="match status" value="1"/>
</dbReference>
<name>A0AAF1BN48_9TREE</name>
<dbReference type="GeneID" id="87804409"/>
<dbReference type="Proteomes" id="UP000827549">
    <property type="component" value="Chromosome 1"/>
</dbReference>
<keyword evidence="4" id="KW-1185">Reference proteome</keyword>
<dbReference type="RefSeq" id="XP_062623610.1">
    <property type="nucleotide sequence ID" value="XM_062767627.1"/>
</dbReference>
<organism evidence="3 4">
    <name type="scientific">Vanrija pseudolonga</name>
    <dbReference type="NCBI Taxonomy" id="143232"/>
    <lineage>
        <taxon>Eukaryota</taxon>
        <taxon>Fungi</taxon>
        <taxon>Dikarya</taxon>
        <taxon>Basidiomycota</taxon>
        <taxon>Agaricomycotina</taxon>
        <taxon>Tremellomycetes</taxon>
        <taxon>Trichosporonales</taxon>
        <taxon>Trichosporonaceae</taxon>
        <taxon>Vanrija</taxon>
    </lineage>
</organism>
<evidence type="ECO:0000313" key="4">
    <source>
        <dbReference type="Proteomes" id="UP000827549"/>
    </source>
</evidence>
<dbReference type="InterPro" id="IPR001619">
    <property type="entry name" value="Sec1-like"/>
</dbReference>
<sequence>MASAAAAVAGPSRLPPPSTSGDSESTAVHAHAHRAGPDVGVLRELGKQALVEALNDIQGTKTLVLDPALAGPLGLVIDVASLKHHGVDKMFWLEPGLLTVNTRNVIWLCRPKRAHMRVIAEQVRAAPGLQYTALLVPRATELCRRVLEDEGVAGDITVSEVRQGFEMALTLQFKLELIPIEDDVLSMELEDVSRDVFLVGHHILRSYLLTPQRGDETPIYYAALALNTLQRAFGTIPRVIAKGDAAKKLATLMEQQRPDVDPSTDIDSIIILDRAVDWVSPMCTQLTYEGMLDEFIGISHAHIEVEPNLLDPNAAPGSKKRKQHLAASDKLFHDIRDLNFAVVGARLSKLARRLEGDFAGAKKLESVSQMKDFTGKLGSLKAEQQSLRLHTALTERLMPVTQTPDFNKALEAQQNLVAGYDPLAQLAIIEDLLLQQAPLSYVLRSAVLLSLTSGGIKPKSLETFKRDFLQTYGYHHLPLLVALQDLGLLVKAPAPTPFAAARKPFRLVVDDVDDSHPDDISYVYSGYAPLSIRLVQAAAQRSALTGDAKGDIVRSEGKRPPTGFKGLEAAVAAIPGAVVDSNESTPHRQPRSESRRTTLVFFLGGCTYTEIAALRFMSKQHGRRFMVATTGMINGTTLLNSFGDAEPVPLQRR</sequence>
<dbReference type="GO" id="GO:0016192">
    <property type="term" value="P:vesicle-mediated transport"/>
    <property type="evidence" value="ECO:0007669"/>
    <property type="project" value="InterPro"/>
</dbReference>
<dbReference type="Gene3D" id="3.90.830.10">
    <property type="entry name" value="Syntaxin Binding Protein 1, Chain A, domain 2"/>
    <property type="match status" value="1"/>
</dbReference>
<reference evidence="3" key="1">
    <citation type="submission" date="2023-10" db="EMBL/GenBank/DDBJ databases">
        <authorList>
            <person name="Noh H."/>
        </authorList>
    </citation>
    <scope>NUCLEOTIDE SEQUENCE</scope>
    <source>
        <strain evidence="3">DUCC4014</strain>
    </source>
</reference>
<proteinExistence type="inferred from homology"/>
<dbReference type="Gene3D" id="3.40.50.2060">
    <property type="match status" value="1"/>
</dbReference>
<dbReference type="SUPFAM" id="SSF56815">
    <property type="entry name" value="Sec1/munc18-like (SM) proteins"/>
    <property type="match status" value="1"/>
</dbReference>
<dbReference type="InterPro" id="IPR027482">
    <property type="entry name" value="Sec1-like_dom2"/>
</dbReference>
<dbReference type="Gene3D" id="3.40.50.1910">
    <property type="match status" value="1"/>
</dbReference>
<dbReference type="InterPro" id="IPR043127">
    <property type="entry name" value="Sec-1-like_dom3a"/>
</dbReference>
<accession>A0AAF1BN48</accession>
<evidence type="ECO:0000313" key="3">
    <source>
        <dbReference type="EMBL" id="WOO77578.1"/>
    </source>
</evidence>
<protein>
    <submittedName>
        <fullName evidence="3">Vacuolar protein sorting-associated protein 33A</fullName>
    </submittedName>
</protein>
<dbReference type="AlphaFoldDB" id="A0AAF1BN48"/>
<dbReference type="InterPro" id="IPR043154">
    <property type="entry name" value="Sec-1-like_dom1"/>
</dbReference>